<keyword evidence="4" id="KW-1185">Reference proteome</keyword>
<keyword evidence="2" id="KW-0812">Transmembrane</keyword>
<feature type="region of interest" description="Disordered" evidence="1">
    <location>
        <begin position="1"/>
        <end position="71"/>
    </location>
</feature>
<evidence type="ECO:0000256" key="1">
    <source>
        <dbReference type="SAM" id="MobiDB-lite"/>
    </source>
</evidence>
<name>A0ABX8R0D5_9ACTN</name>
<dbReference type="InterPro" id="IPR025557">
    <property type="entry name" value="DUF4282"/>
</dbReference>
<keyword evidence="2" id="KW-0472">Membrane</keyword>
<feature type="compositionally biased region" description="Pro residues" evidence="1">
    <location>
        <begin position="23"/>
        <end position="42"/>
    </location>
</feature>
<dbReference type="Pfam" id="PF14110">
    <property type="entry name" value="DUF4282"/>
    <property type="match status" value="1"/>
</dbReference>
<organism evidence="3 4">
    <name type="scientific">Actinomadura graeca</name>
    <dbReference type="NCBI Taxonomy" id="2750812"/>
    <lineage>
        <taxon>Bacteria</taxon>
        <taxon>Bacillati</taxon>
        <taxon>Actinomycetota</taxon>
        <taxon>Actinomycetes</taxon>
        <taxon>Streptosporangiales</taxon>
        <taxon>Thermomonosporaceae</taxon>
        <taxon>Actinomadura</taxon>
    </lineage>
</organism>
<dbReference type="EMBL" id="CP059572">
    <property type="protein sequence ID" value="QXJ24470.1"/>
    <property type="molecule type" value="Genomic_DNA"/>
</dbReference>
<reference evidence="3" key="1">
    <citation type="submission" date="2020-07" db="EMBL/GenBank/DDBJ databases">
        <authorList>
            <person name="Tarantini F.S."/>
            <person name="Hong K.W."/>
            <person name="Chan K.G."/>
        </authorList>
    </citation>
    <scope>NUCLEOTIDE SEQUENCE</scope>
    <source>
        <strain evidence="3">32-07</strain>
    </source>
</reference>
<keyword evidence="2" id="KW-1133">Transmembrane helix</keyword>
<proteinExistence type="predicted"/>
<protein>
    <submittedName>
        <fullName evidence="3">DUF4282 domain-containing protein</fullName>
    </submittedName>
</protein>
<sequence>MTHPSNPGHPPRPPGHGSQGDPYAPPQPVPGQRPPNYPPGPGPQGGFLGSPQSGPQGGPQGGPQRGPQEWAPVERSDKGLIGALLDANFNHLVTPKLVKLFYVVALLLISLQCLFDLGLGLWVTTWDDFWAWGVVVLIATPLVCLLELLLVRIFLEAVVVRFKTAEHLRVIKDKI</sequence>
<feature type="transmembrane region" description="Helical" evidence="2">
    <location>
        <begin position="129"/>
        <end position="155"/>
    </location>
</feature>
<dbReference type="Proteomes" id="UP001049518">
    <property type="component" value="Chromosome"/>
</dbReference>
<gene>
    <name evidence="3" type="ORF">AGRA3207_005801</name>
</gene>
<feature type="transmembrane region" description="Helical" evidence="2">
    <location>
        <begin position="100"/>
        <end position="123"/>
    </location>
</feature>
<evidence type="ECO:0000256" key="2">
    <source>
        <dbReference type="SAM" id="Phobius"/>
    </source>
</evidence>
<feature type="compositionally biased region" description="Gly residues" evidence="1">
    <location>
        <begin position="55"/>
        <end position="64"/>
    </location>
</feature>
<evidence type="ECO:0000313" key="4">
    <source>
        <dbReference type="Proteomes" id="UP001049518"/>
    </source>
</evidence>
<evidence type="ECO:0000313" key="3">
    <source>
        <dbReference type="EMBL" id="QXJ24470.1"/>
    </source>
</evidence>
<accession>A0ABX8R0D5</accession>